<dbReference type="OrthoDB" id="629263at2"/>
<keyword evidence="1" id="KW-0472">Membrane</keyword>
<proteinExistence type="predicted"/>
<feature type="transmembrane region" description="Helical" evidence="1">
    <location>
        <begin position="113"/>
        <end position="135"/>
    </location>
</feature>
<feature type="transmembrane region" description="Helical" evidence="1">
    <location>
        <begin position="265"/>
        <end position="294"/>
    </location>
</feature>
<feature type="transmembrane region" description="Helical" evidence="1">
    <location>
        <begin position="210"/>
        <end position="228"/>
    </location>
</feature>
<organism evidence="2 3">
    <name type="scientific">Brevinema andersonii</name>
    <dbReference type="NCBI Taxonomy" id="34097"/>
    <lineage>
        <taxon>Bacteria</taxon>
        <taxon>Pseudomonadati</taxon>
        <taxon>Spirochaetota</taxon>
        <taxon>Spirochaetia</taxon>
        <taxon>Brevinematales</taxon>
        <taxon>Brevinemataceae</taxon>
        <taxon>Brevinema</taxon>
    </lineage>
</organism>
<feature type="transmembrane region" description="Helical" evidence="1">
    <location>
        <begin position="176"/>
        <end position="198"/>
    </location>
</feature>
<keyword evidence="1" id="KW-0812">Transmembrane</keyword>
<evidence type="ECO:0000313" key="2">
    <source>
        <dbReference type="EMBL" id="SFB76736.1"/>
    </source>
</evidence>
<name>A0A1I1DQN1_BREAD</name>
<feature type="transmembrane region" description="Helical" evidence="1">
    <location>
        <begin position="475"/>
        <end position="498"/>
    </location>
</feature>
<feature type="transmembrane region" description="Helical" evidence="1">
    <location>
        <begin position="72"/>
        <end position="93"/>
    </location>
</feature>
<sequence length="552" mass="65191">MIYLLITIFSIISITIFLLIKYHSLQTYVNIYDPSKYVFWLVVFLSFCTACSLSLTELFFPVNKLVIFSIKNLILFIMLWSSLIIPYIGLFIVTHQLLTQFFYSPRISPSPKFFWQSFFLILMIGLVYWIIFFPANMSADSFETWEEIKNNYITDYHSIAYTFIQKILIKIWDTPAIISLVQLIMFSWIMAVWMNFFYQQGLSGKFIKSLFGAIVAMPNTGIMIVTLWKDIPFTIVILGLVYFMLNFILYPRYRTKTYILVNIGILFGLSTVFRINGIVISFIGILILLCFAFVHRSFKIFWLPLFACMLVLLLNYGMLYRVLNVHKSSVTNNRNNMIFMPINTAYLYGVQDHLHPNVRKFAQTINEGIWKNYGTSFVNNFFWEVREASPESLATLEKGVASKKQYFEYYWQLWAGSPLIHFRTRLNFWDPFWNSQTQMFLTPFIGMPKSAGIISRFDNPIINKIRNIFGRLNDINLIIFPLWMNTLFLIFCSIYWIIYGDWKNLIILFPWVVNNFLLFWVSPSTDYRYFWMGIFLGVISIPLTLMQNKRVS</sequence>
<evidence type="ECO:0008006" key="4">
    <source>
        <dbReference type="Google" id="ProtNLM"/>
    </source>
</evidence>
<feature type="transmembrane region" description="Helical" evidence="1">
    <location>
        <begin position="529"/>
        <end position="546"/>
    </location>
</feature>
<feature type="transmembrane region" description="Helical" evidence="1">
    <location>
        <begin position="37"/>
        <end position="60"/>
    </location>
</feature>
<dbReference type="AlphaFoldDB" id="A0A1I1DQN1"/>
<gene>
    <name evidence="2" type="ORF">SAMN02745150_00690</name>
</gene>
<reference evidence="3" key="1">
    <citation type="submission" date="2016-10" db="EMBL/GenBank/DDBJ databases">
        <authorList>
            <person name="Varghese N."/>
            <person name="Submissions S."/>
        </authorList>
    </citation>
    <scope>NUCLEOTIDE SEQUENCE [LARGE SCALE GENOMIC DNA]</scope>
    <source>
        <strain evidence="3">ATCC 43811</strain>
    </source>
</reference>
<protein>
    <recommendedName>
        <fullName evidence="4">Dolichyl-phosphate-mannose-protein mannosyltransferase</fullName>
    </recommendedName>
</protein>
<keyword evidence="3" id="KW-1185">Reference proteome</keyword>
<feature type="transmembrane region" description="Helical" evidence="1">
    <location>
        <begin position="6"/>
        <end position="25"/>
    </location>
</feature>
<keyword evidence="1" id="KW-1133">Transmembrane helix</keyword>
<evidence type="ECO:0000256" key="1">
    <source>
        <dbReference type="SAM" id="Phobius"/>
    </source>
</evidence>
<feature type="transmembrane region" description="Helical" evidence="1">
    <location>
        <begin position="234"/>
        <end position="253"/>
    </location>
</feature>
<dbReference type="STRING" id="34097.SAMN02745150_00690"/>
<dbReference type="Proteomes" id="UP000240042">
    <property type="component" value="Unassembled WGS sequence"/>
</dbReference>
<feature type="transmembrane region" description="Helical" evidence="1">
    <location>
        <begin position="300"/>
        <end position="319"/>
    </location>
</feature>
<feature type="transmembrane region" description="Helical" evidence="1">
    <location>
        <begin position="504"/>
        <end position="522"/>
    </location>
</feature>
<dbReference type="RefSeq" id="WP_092318657.1">
    <property type="nucleotide sequence ID" value="NZ_FOKY01000003.1"/>
</dbReference>
<dbReference type="EMBL" id="FOKY01000003">
    <property type="protein sequence ID" value="SFB76736.1"/>
    <property type="molecule type" value="Genomic_DNA"/>
</dbReference>
<evidence type="ECO:0000313" key="3">
    <source>
        <dbReference type="Proteomes" id="UP000240042"/>
    </source>
</evidence>
<accession>A0A1I1DQN1</accession>